<evidence type="ECO:0000256" key="2">
    <source>
        <dbReference type="ARBA" id="ARBA00022695"/>
    </source>
</evidence>
<dbReference type="GO" id="GO:0003887">
    <property type="term" value="F:DNA-directed DNA polymerase activity"/>
    <property type="evidence" value="ECO:0007669"/>
    <property type="project" value="UniProtKB-KW"/>
</dbReference>
<dbReference type="InterPro" id="IPR005790">
    <property type="entry name" value="DNA_polIII_delta"/>
</dbReference>
<dbReference type="OrthoDB" id="5329738at2"/>
<dbReference type="PANTHER" id="PTHR34388:SF1">
    <property type="entry name" value="DNA POLYMERASE III SUBUNIT DELTA"/>
    <property type="match status" value="1"/>
</dbReference>
<sequence length="332" mass="38556">MYKSQLDTLLKASKPPRISFLYGDNFLINYYSKRIAKLLGSEEKHTFYFDEYHSPTINALLCQSSLFSSSSLVVLKLNQKISKTDIALFLQSLSSNTQNALIVEYYQASSKSAADYVRDCKSLAGYFKHPKIPNIAEVRFYELKAHECMEFMRARSKELALKADDRILQQILSLQNNDLALSLNELEKFVLYGQKPIEPNDVDMLCDGIASFSIQELCYALMDKKPFVKMLQTLYEEGVNEIAMISEIQRFFYQLFLFYAYIKTKGKADVNEILGYKPPAEILEHLMKYCILFRESEYICIFELLSTWRYEVSKGRAKQSPYILIKIQELIR</sequence>
<keyword evidence="3" id="KW-0235">DNA replication</keyword>
<proteinExistence type="predicted"/>
<dbReference type="PANTHER" id="PTHR34388">
    <property type="entry name" value="DNA POLYMERASE III SUBUNIT DELTA"/>
    <property type="match status" value="1"/>
</dbReference>
<dbReference type="Gene3D" id="1.10.8.60">
    <property type="match status" value="1"/>
</dbReference>
<reference evidence="5 6" key="1">
    <citation type="submission" date="2018-04" db="EMBL/GenBank/DDBJ databases">
        <title>Novel Campyloabacter and Helicobacter Species and Strains.</title>
        <authorList>
            <person name="Mannion A.J."/>
            <person name="Shen Z."/>
            <person name="Fox J.G."/>
        </authorList>
    </citation>
    <scope>NUCLEOTIDE SEQUENCE [LARGE SCALE GENOMIC DNA]</scope>
    <source>
        <strain evidence="5 6">MIT 98-6070</strain>
    </source>
</reference>
<evidence type="ECO:0000313" key="5">
    <source>
        <dbReference type="EMBL" id="RDU59839.1"/>
    </source>
</evidence>
<evidence type="ECO:0000256" key="3">
    <source>
        <dbReference type="ARBA" id="ARBA00022705"/>
    </source>
</evidence>
<dbReference type="SUPFAM" id="SSF52540">
    <property type="entry name" value="P-loop containing nucleoside triphosphate hydrolases"/>
    <property type="match status" value="1"/>
</dbReference>
<dbReference type="NCBIfam" id="NF006302">
    <property type="entry name" value="PRK08487.1-5"/>
    <property type="match status" value="1"/>
</dbReference>
<keyword evidence="2" id="KW-0548">Nucleotidyltransferase</keyword>
<evidence type="ECO:0000256" key="4">
    <source>
        <dbReference type="ARBA" id="ARBA00022932"/>
    </source>
</evidence>
<organism evidence="5 6">
    <name type="scientific">Helicobacter marmotae</name>
    <dbReference type="NCBI Taxonomy" id="152490"/>
    <lineage>
        <taxon>Bacteria</taxon>
        <taxon>Pseudomonadati</taxon>
        <taxon>Campylobacterota</taxon>
        <taxon>Epsilonproteobacteria</taxon>
        <taxon>Campylobacterales</taxon>
        <taxon>Helicobacteraceae</taxon>
        <taxon>Helicobacter</taxon>
    </lineage>
</organism>
<dbReference type="RefSeq" id="WP_104700150.1">
    <property type="nucleotide sequence ID" value="NZ_FZPP01000021.1"/>
</dbReference>
<dbReference type="GO" id="GO:0009360">
    <property type="term" value="C:DNA polymerase III complex"/>
    <property type="evidence" value="ECO:0007669"/>
    <property type="project" value="TreeGrafter"/>
</dbReference>
<dbReference type="Proteomes" id="UP000256599">
    <property type="component" value="Unassembled WGS sequence"/>
</dbReference>
<dbReference type="EMBL" id="NXLR01000008">
    <property type="protein sequence ID" value="RDU59839.1"/>
    <property type="molecule type" value="Genomic_DNA"/>
</dbReference>
<keyword evidence="4" id="KW-0239">DNA-directed DNA polymerase</keyword>
<dbReference type="GO" id="GO:0003677">
    <property type="term" value="F:DNA binding"/>
    <property type="evidence" value="ECO:0007669"/>
    <property type="project" value="InterPro"/>
</dbReference>
<dbReference type="GO" id="GO:0006261">
    <property type="term" value="P:DNA-templated DNA replication"/>
    <property type="evidence" value="ECO:0007669"/>
    <property type="project" value="TreeGrafter"/>
</dbReference>
<keyword evidence="1" id="KW-0808">Transferase</keyword>
<protein>
    <submittedName>
        <fullName evidence="5">Uncharacterized protein</fullName>
    </submittedName>
</protein>
<evidence type="ECO:0000256" key="1">
    <source>
        <dbReference type="ARBA" id="ARBA00022679"/>
    </source>
</evidence>
<dbReference type="Gene3D" id="3.40.50.300">
    <property type="entry name" value="P-loop containing nucleotide triphosphate hydrolases"/>
    <property type="match status" value="1"/>
</dbReference>
<dbReference type="NCBIfam" id="TIGR01128">
    <property type="entry name" value="holA"/>
    <property type="match status" value="1"/>
</dbReference>
<keyword evidence="6" id="KW-1185">Reference proteome</keyword>
<evidence type="ECO:0000313" key="6">
    <source>
        <dbReference type="Proteomes" id="UP000256599"/>
    </source>
</evidence>
<comment type="caution">
    <text evidence="5">The sequence shown here is derived from an EMBL/GenBank/DDBJ whole genome shotgun (WGS) entry which is preliminary data.</text>
</comment>
<dbReference type="InterPro" id="IPR027417">
    <property type="entry name" value="P-loop_NTPase"/>
</dbReference>
<gene>
    <name evidence="5" type="ORF">CQA63_05340</name>
</gene>
<accession>A0A3D8I3X7</accession>
<dbReference type="AlphaFoldDB" id="A0A3D8I3X7"/>
<name>A0A3D8I3X7_9HELI</name>